<name>A0A512MA83_9BACT</name>
<gene>
    <name evidence="11" type="primary">kdtA</name>
    <name evidence="11" type="ORF">BGE01nite_29350</name>
</gene>
<evidence type="ECO:0000256" key="8">
    <source>
        <dbReference type="PIRSR" id="PIRSR639901-2"/>
    </source>
</evidence>
<dbReference type="GO" id="GO:0009245">
    <property type="term" value="P:lipid A biosynthetic process"/>
    <property type="evidence" value="ECO:0007669"/>
    <property type="project" value="TreeGrafter"/>
</dbReference>
<comment type="similarity">
    <text evidence="9">Belongs to the glycosyltransferase group 1 family.</text>
</comment>
<keyword evidence="9" id="KW-0812">Transmembrane</keyword>
<evidence type="ECO:0000256" key="1">
    <source>
        <dbReference type="ARBA" id="ARBA00004713"/>
    </source>
</evidence>
<comment type="caution">
    <text evidence="11">The sequence shown here is derived from an EMBL/GenBank/DDBJ whole genome shotgun (WGS) entry which is preliminary data.</text>
</comment>
<dbReference type="RefSeq" id="WP_146851213.1">
    <property type="nucleotide sequence ID" value="NZ_BKAG01000019.1"/>
</dbReference>
<evidence type="ECO:0000256" key="4">
    <source>
        <dbReference type="ARBA" id="ARBA00022679"/>
    </source>
</evidence>
<evidence type="ECO:0000313" key="11">
    <source>
        <dbReference type="EMBL" id="GEP43644.1"/>
    </source>
</evidence>
<dbReference type="SUPFAM" id="SSF53756">
    <property type="entry name" value="UDP-Glycosyltransferase/glycogen phosphorylase"/>
    <property type="match status" value="1"/>
</dbReference>
<organism evidence="11 12">
    <name type="scientific">Brevifollis gellanilyticus</name>
    <dbReference type="NCBI Taxonomy" id="748831"/>
    <lineage>
        <taxon>Bacteria</taxon>
        <taxon>Pseudomonadati</taxon>
        <taxon>Verrucomicrobiota</taxon>
        <taxon>Verrucomicrobiia</taxon>
        <taxon>Verrucomicrobiales</taxon>
        <taxon>Verrucomicrobiaceae</taxon>
    </lineage>
</organism>
<dbReference type="Pfam" id="PF04413">
    <property type="entry name" value="Glycos_transf_N"/>
    <property type="match status" value="1"/>
</dbReference>
<evidence type="ECO:0000256" key="5">
    <source>
        <dbReference type="ARBA" id="ARBA00031445"/>
    </source>
</evidence>
<comment type="subcellular location">
    <subcellularLocation>
        <location evidence="9">Cell membrane</location>
    </subcellularLocation>
</comment>
<evidence type="ECO:0000256" key="6">
    <source>
        <dbReference type="ARBA" id="ARBA00049183"/>
    </source>
</evidence>
<accession>A0A512MA83</accession>
<evidence type="ECO:0000259" key="10">
    <source>
        <dbReference type="Pfam" id="PF04413"/>
    </source>
</evidence>
<keyword evidence="4 9" id="KW-0808">Transferase</keyword>
<keyword evidence="9" id="KW-1003">Cell membrane</keyword>
<evidence type="ECO:0000313" key="12">
    <source>
        <dbReference type="Proteomes" id="UP000321577"/>
    </source>
</evidence>
<dbReference type="GO" id="GO:0005886">
    <property type="term" value="C:plasma membrane"/>
    <property type="evidence" value="ECO:0007669"/>
    <property type="project" value="UniProtKB-SubCell"/>
</dbReference>
<evidence type="ECO:0000256" key="3">
    <source>
        <dbReference type="ARBA" id="ARBA00019077"/>
    </source>
</evidence>
<feature type="transmembrane region" description="Helical" evidence="9">
    <location>
        <begin position="6"/>
        <end position="26"/>
    </location>
</feature>
<keyword evidence="9" id="KW-0472">Membrane</keyword>
<evidence type="ECO:0000256" key="9">
    <source>
        <dbReference type="RuleBase" id="RU365103"/>
    </source>
</evidence>
<dbReference type="AlphaFoldDB" id="A0A512MA83"/>
<comment type="pathway">
    <text evidence="1 9">Bacterial outer membrane biogenesis; LPS core biosynthesis.</text>
</comment>
<dbReference type="PANTHER" id="PTHR42755">
    <property type="entry name" value="3-DEOXY-MANNO-OCTULOSONATE CYTIDYLYLTRANSFERASE"/>
    <property type="match status" value="1"/>
</dbReference>
<dbReference type="InterPro" id="IPR038107">
    <property type="entry name" value="Glycos_transf_N_sf"/>
</dbReference>
<keyword evidence="9" id="KW-1133">Transmembrane helix</keyword>
<keyword evidence="12" id="KW-1185">Reference proteome</keyword>
<dbReference type="Proteomes" id="UP000321577">
    <property type="component" value="Unassembled WGS sequence"/>
</dbReference>
<keyword evidence="9" id="KW-0448">Lipopolysaccharide biosynthesis</keyword>
<reference evidence="11 12" key="1">
    <citation type="submission" date="2019-07" db="EMBL/GenBank/DDBJ databases">
        <title>Whole genome shotgun sequence of Brevifollis gellanilyticus NBRC 108608.</title>
        <authorList>
            <person name="Hosoyama A."/>
            <person name="Uohara A."/>
            <person name="Ohji S."/>
            <person name="Ichikawa N."/>
        </authorList>
    </citation>
    <scope>NUCLEOTIDE SEQUENCE [LARGE SCALE GENOMIC DNA]</scope>
    <source>
        <strain evidence="11 12">NBRC 108608</strain>
    </source>
</reference>
<dbReference type="EC" id="2.4.99.12" evidence="2 9"/>
<feature type="site" description="Transition state stabilizer" evidence="8">
    <location>
        <position position="146"/>
    </location>
</feature>
<sequence length="449" mass="48973">MSLLFTLIVYNLLLPLGILILLPGAVRKMKARGGRWEDMAGRFGRLPLEKKAAIAALPCGRDRIWMHAVSVGEAGIAMKLITRLLKEAPRTGVVLTTTTPTAHAMAEEFAVRQSGRVVVLYSPVDLPFVSEFFLDLIRPSQMILIEAEVWPNLVYSARRQGIQVSMVNARLSSKSERRFQQLGFLMCPVFGMLDQVHVQEPADVTRFATIGVPTANIHHTGSIKFDPQGAEADPAQVERLRAVMHQSGITAAHRPILFASTHNAEEALLAKVIQNLAAKHKDLALLIVPRHVERADSIVTELQSLGLDPVLRSQIHSSFVIRSSSLPTLLVDTTGELRAWQCLASIVIVGKSFLTTGGQNPAEAVMAKKPVLFGPHMENFEPLVDLLLKHQGALQVPDTTALESALDRLLSTPAQAQRLGESGHTALRAHEAATIKTLTLLGRHSQAGL</sequence>
<dbReference type="PANTHER" id="PTHR42755:SF1">
    <property type="entry name" value="3-DEOXY-D-MANNO-OCTULOSONIC ACID TRANSFERASE, MITOCHONDRIAL-RELATED"/>
    <property type="match status" value="1"/>
</dbReference>
<protein>
    <recommendedName>
        <fullName evidence="3 9">3-deoxy-D-manno-octulosonic acid transferase</fullName>
        <shortName evidence="9">Kdo transferase</shortName>
        <ecNumber evidence="2 9">2.4.99.12</ecNumber>
    </recommendedName>
    <alternativeName>
        <fullName evidence="5 9">Lipid IV(A) 3-deoxy-D-manno-octulosonic acid transferase</fullName>
    </alternativeName>
</protein>
<dbReference type="UniPathway" id="UPA00958"/>
<evidence type="ECO:0000256" key="2">
    <source>
        <dbReference type="ARBA" id="ARBA00012621"/>
    </source>
</evidence>
<comment type="function">
    <text evidence="9">Involved in lipopolysaccharide (LPS) biosynthesis. Catalyzes the transfer of 3-deoxy-D-manno-octulosonate (Kdo) residue(s) from CMP-Kdo to lipid IV(A), the tetraacyldisaccharide-1,4'-bisphosphate precursor of lipid A.</text>
</comment>
<feature type="domain" description="3-deoxy-D-manno-octulosonic-acid transferase N-terminal" evidence="10">
    <location>
        <begin position="40"/>
        <end position="226"/>
    </location>
</feature>
<dbReference type="EMBL" id="BKAG01000019">
    <property type="protein sequence ID" value="GEP43644.1"/>
    <property type="molecule type" value="Genomic_DNA"/>
</dbReference>
<dbReference type="GO" id="GO:0043842">
    <property type="term" value="F:Kdo transferase activity"/>
    <property type="evidence" value="ECO:0007669"/>
    <property type="project" value="UniProtKB-EC"/>
</dbReference>
<dbReference type="InterPro" id="IPR039901">
    <property type="entry name" value="Kdotransferase"/>
</dbReference>
<dbReference type="Gene3D" id="3.40.50.11720">
    <property type="entry name" value="3-Deoxy-D-manno-octulosonic-acid transferase, N-terminal domain"/>
    <property type="match status" value="1"/>
</dbReference>
<evidence type="ECO:0000256" key="7">
    <source>
        <dbReference type="PIRSR" id="PIRSR639901-1"/>
    </source>
</evidence>
<dbReference type="GO" id="GO:0009244">
    <property type="term" value="P:lipopolysaccharide core region biosynthetic process"/>
    <property type="evidence" value="ECO:0007669"/>
    <property type="project" value="UniProtKB-UniRule"/>
</dbReference>
<proteinExistence type="inferred from homology"/>
<feature type="active site" description="Proton acceptor" evidence="7">
    <location>
        <position position="73"/>
    </location>
</feature>
<feature type="site" description="Transition state stabilizer" evidence="8">
    <location>
        <position position="224"/>
    </location>
</feature>
<dbReference type="Gene3D" id="3.40.50.2000">
    <property type="entry name" value="Glycogen Phosphorylase B"/>
    <property type="match status" value="1"/>
</dbReference>
<dbReference type="InterPro" id="IPR007507">
    <property type="entry name" value="Glycos_transf_N"/>
</dbReference>
<dbReference type="OrthoDB" id="9789797at2"/>
<comment type="catalytic activity">
    <reaction evidence="6 9">
        <text>lipid IVA (E. coli) + CMP-3-deoxy-beta-D-manno-octulosonate = alpha-Kdo-(2-&gt;6)-lipid IVA (E. coli) + CMP + H(+)</text>
        <dbReference type="Rhea" id="RHEA:28066"/>
        <dbReference type="ChEBI" id="CHEBI:15378"/>
        <dbReference type="ChEBI" id="CHEBI:58603"/>
        <dbReference type="ChEBI" id="CHEBI:60364"/>
        <dbReference type="ChEBI" id="CHEBI:60377"/>
        <dbReference type="ChEBI" id="CHEBI:85987"/>
        <dbReference type="EC" id="2.4.99.12"/>
    </reaction>
</comment>